<feature type="transmembrane region" description="Helical" evidence="5">
    <location>
        <begin position="195"/>
        <end position="214"/>
    </location>
</feature>
<feature type="transmembrane region" description="Helical" evidence="5">
    <location>
        <begin position="340"/>
        <end position="365"/>
    </location>
</feature>
<comment type="subcellular location">
    <subcellularLocation>
        <location evidence="1">Membrane</location>
        <topology evidence="1">Multi-pass membrane protein</topology>
    </subcellularLocation>
</comment>
<keyword evidence="2 5" id="KW-0812">Transmembrane</keyword>
<keyword evidence="4 5" id="KW-0472">Membrane</keyword>
<evidence type="ECO:0000256" key="2">
    <source>
        <dbReference type="ARBA" id="ARBA00022692"/>
    </source>
</evidence>
<reference evidence="6 7" key="1">
    <citation type="journal article" date="2016" name="Front. Microbiol.">
        <title>Genome and transcriptome sequences reveal the specific parasitism of the nematophagous Purpureocillium lilacinum 36-1.</title>
        <authorList>
            <person name="Xie J."/>
            <person name="Li S."/>
            <person name="Mo C."/>
            <person name="Xiao X."/>
            <person name="Peng D."/>
            <person name="Wang G."/>
            <person name="Xiao Y."/>
        </authorList>
    </citation>
    <scope>NUCLEOTIDE SEQUENCE [LARGE SCALE GENOMIC DNA]</scope>
    <source>
        <strain evidence="6 7">36-1</strain>
    </source>
</reference>
<accession>A0A2U3EQY1</accession>
<evidence type="ECO:0000256" key="4">
    <source>
        <dbReference type="ARBA" id="ARBA00023136"/>
    </source>
</evidence>
<gene>
    <name evidence="6" type="ORF">PCL_04096</name>
</gene>
<evidence type="ECO:0000256" key="3">
    <source>
        <dbReference type="ARBA" id="ARBA00022989"/>
    </source>
</evidence>
<comment type="caution">
    <text evidence="6">The sequence shown here is derived from an EMBL/GenBank/DDBJ whole genome shotgun (WGS) entry which is preliminary data.</text>
</comment>
<feature type="transmembrane region" description="Helical" evidence="5">
    <location>
        <begin position="470"/>
        <end position="497"/>
    </location>
</feature>
<dbReference type="Gene3D" id="1.20.1250.20">
    <property type="entry name" value="MFS general substrate transporter like domains"/>
    <property type="match status" value="1"/>
</dbReference>
<feature type="transmembrane region" description="Helical" evidence="5">
    <location>
        <begin position="133"/>
        <end position="151"/>
    </location>
</feature>
<evidence type="ECO:0008006" key="8">
    <source>
        <dbReference type="Google" id="ProtNLM"/>
    </source>
</evidence>
<sequence>MTGIDGVPAPTGHGINESEIPGTVHLVDLDRNAATLHDGTREDIILIPTPSADVNDPLNWSWRRKRLHLCCLLVFTMFNGLTLAVVYSVLVPLSDALDVPIGGLVAGTGYMFLLLGWGLLFWQPFALQYGKRLTYLLSMLGCTAISIWSPYARGKGQWIARNIVMGFVAAPVEALPAASITDICFTHERGAFMGWYSWALASSNYVAPIIAGFINDGMGYQWPFYFVGMFAGASLVFLFLFLEETNYDRKSVGVVYTEGRPATTAYEKHTVAEEGEKGGTADKLRQSEFADVESTVDGSSVPHVRGVPAGLTGTEKSFWQKLSLLDVPRRFMMFSRAWQVLKLLSWPVVLYSGFSYGCYLVWFNILTATNSVILSDAPYHFAPSVVGLTYIACMIGAIIGSVSLLLLLSPSWREARAAYSGPVSDWFVIRMARRNHGVFEPEQRLWLFTVTTILVPASLLLWGVGAAHQVHWLALVFAMVVLSACCASGITLSFNYLIDSFRDIAGDGLGTCIIIRNTMGFAIGYGITPWVGALGLQDCFISVAAVSLAICAVYLPVIFFGKRLRAVNRDGYWREVKARLEAGSI</sequence>
<dbReference type="GO" id="GO:0005886">
    <property type="term" value="C:plasma membrane"/>
    <property type="evidence" value="ECO:0007669"/>
    <property type="project" value="TreeGrafter"/>
</dbReference>
<proteinExistence type="predicted"/>
<dbReference type="InterPro" id="IPR036259">
    <property type="entry name" value="MFS_trans_sf"/>
</dbReference>
<dbReference type="AlphaFoldDB" id="A0A2U3EQY1"/>
<dbReference type="SUPFAM" id="SSF103473">
    <property type="entry name" value="MFS general substrate transporter"/>
    <property type="match status" value="1"/>
</dbReference>
<feature type="transmembrane region" description="Helical" evidence="5">
    <location>
        <begin position="445"/>
        <end position="464"/>
    </location>
</feature>
<feature type="transmembrane region" description="Helical" evidence="5">
    <location>
        <begin position="67"/>
        <end position="89"/>
    </location>
</feature>
<feature type="transmembrane region" description="Helical" evidence="5">
    <location>
        <begin position="540"/>
        <end position="560"/>
    </location>
</feature>
<feature type="transmembrane region" description="Helical" evidence="5">
    <location>
        <begin position="101"/>
        <end position="121"/>
    </location>
</feature>
<keyword evidence="3 5" id="KW-1133">Transmembrane helix</keyword>
<dbReference type="InterPro" id="IPR011701">
    <property type="entry name" value="MFS"/>
</dbReference>
<evidence type="ECO:0000313" key="7">
    <source>
        <dbReference type="Proteomes" id="UP000245956"/>
    </source>
</evidence>
<dbReference type="GO" id="GO:0022857">
    <property type="term" value="F:transmembrane transporter activity"/>
    <property type="evidence" value="ECO:0007669"/>
    <property type="project" value="InterPro"/>
</dbReference>
<feature type="transmembrane region" description="Helical" evidence="5">
    <location>
        <begin position="509"/>
        <end position="528"/>
    </location>
</feature>
<feature type="transmembrane region" description="Helical" evidence="5">
    <location>
        <begin position="385"/>
        <end position="408"/>
    </location>
</feature>
<dbReference type="PANTHER" id="PTHR23502">
    <property type="entry name" value="MAJOR FACILITATOR SUPERFAMILY"/>
    <property type="match status" value="1"/>
</dbReference>
<dbReference type="Proteomes" id="UP000245956">
    <property type="component" value="Unassembled WGS sequence"/>
</dbReference>
<dbReference type="Pfam" id="PF07690">
    <property type="entry name" value="MFS_1"/>
    <property type="match status" value="1"/>
</dbReference>
<dbReference type="PANTHER" id="PTHR23502:SF30">
    <property type="entry name" value="TRANSPORTER, PUTATIVE (AFU_ORTHOLOGUE AFUA_8G04702)-RELATED"/>
    <property type="match status" value="1"/>
</dbReference>
<dbReference type="EMBL" id="LCWV01000001">
    <property type="protein sequence ID" value="PWI76902.1"/>
    <property type="molecule type" value="Genomic_DNA"/>
</dbReference>
<evidence type="ECO:0000256" key="5">
    <source>
        <dbReference type="SAM" id="Phobius"/>
    </source>
</evidence>
<feature type="transmembrane region" description="Helical" evidence="5">
    <location>
        <begin position="220"/>
        <end position="242"/>
    </location>
</feature>
<feature type="transmembrane region" description="Helical" evidence="5">
    <location>
        <begin position="163"/>
        <end position="183"/>
    </location>
</feature>
<evidence type="ECO:0000256" key="1">
    <source>
        <dbReference type="ARBA" id="ARBA00004141"/>
    </source>
</evidence>
<organism evidence="6 7">
    <name type="scientific">Purpureocillium lilacinum</name>
    <name type="common">Paecilomyces lilacinus</name>
    <dbReference type="NCBI Taxonomy" id="33203"/>
    <lineage>
        <taxon>Eukaryota</taxon>
        <taxon>Fungi</taxon>
        <taxon>Dikarya</taxon>
        <taxon>Ascomycota</taxon>
        <taxon>Pezizomycotina</taxon>
        <taxon>Sordariomycetes</taxon>
        <taxon>Hypocreomycetidae</taxon>
        <taxon>Hypocreales</taxon>
        <taxon>Ophiocordycipitaceae</taxon>
        <taxon>Purpureocillium</taxon>
    </lineage>
</organism>
<evidence type="ECO:0000313" key="6">
    <source>
        <dbReference type="EMBL" id="PWI76902.1"/>
    </source>
</evidence>
<name>A0A2U3EQY1_PURLI</name>
<protein>
    <recommendedName>
        <fullName evidence="8">MFS transporter</fullName>
    </recommendedName>
</protein>